<dbReference type="SUPFAM" id="SSF52540">
    <property type="entry name" value="P-loop containing nucleoside triphosphate hydrolases"/>
    <property type="match status" value="1"/>
</dbReference>
<evidence type="ECO:0000313" key="2">
    <source>
        <dbReference type="Proteomes" id="UP000327013"/>
    </source>
</evidence>
<sequence>MDFNPQIDRQAEDRCHRIGQTKPVTIYRLVTKGTVDENVYEIAKRKLVLDAAVLETGLEIDNEGETSEKTMGEILSALLLVECTHQGVRDIRRRVVARRRLVAARWLAVGIGKVDEGCRMVRERTIATEKSRSVLEGRCNALGGRWSGTLVNRSCKTNRFGLEEGCDAGMGYAVEEMTTTSGERDRWCIIAVVEGRRRIVMFVESDNSARMDSNFCPKIGQMKQVRRWIDEILINLYCG</sequence>
<dbReference type="PANTHER" id="PTHR10799">
    <property type="entry name" value="SNF2/RAD54 HELICASE FAMILY"/>
    <property type="match status" value="1"/>
</dbReference>
<accession>A0A5N6RC26</accession>
<name>A0A5N6RC26_9ROSI</name>
<gene>
    <name evidence="1" type="ORF">FH972_015101</name>
</gene>
<organism evidence="1 2">
    <name type="scientific">Carpinus fangiana</name>
    <dbReference type="NCBI Taxonomy" id="176857"/>
    <lineage>
        <taxon>Eukaryota</taxon>
        <taxon>Viridiplantae</taxon>
        <taxon>Streptophyta</taxon>
        <taxon>Embryophyta</taxon>
        <taxon>Tracheophyta</taxon>
        <taxon>Spermatophyta</taxon>
        <taxon>Magnoliopsida</taxon>
        <taxon>eudicotyledons</taxon>
        <taxon>Gunneridae</taxon>
        <taxon>Pentapetalae</taxon>
        <taxon>rosids</taxon>
        <taxon>fabids</taxon>
        <taxon>Fagales</taxon>
        <taxon>Betulaceae</taxon>
        <taxon>Carpinus</taxon>
    </lineage>
</organism>
<evidence type="ECO:0000313" key="1">
    <source>
        <dbReference type="EMBL" id="KAE8076452.1"/>
    </source>
</evidence>
<dbReference type="AlphaFoldDB" id="A0A5N6RC26"/>
<dbReference type="OrthoDB" id="1738433at2759"/>
<evidence type="ECO:0008006" key="3">
    <source>
        <dbReference type="Google" id="ProtNLM"/>
    </source>
</evidence>
<protein>
    <recommendedName>
        <fullName evidence="3">Helicase C-terminal domain-containing protein</fullName>
    </recommendedName>
</protein>
<dbReference type="Proteomes" id="UP000327013">
    <property type="component" value="Chromosome 6"/>
</dbReference>
<dbReference type="EMBL" id="CM017326">
    <property type="protein sequence ID" value="KAE8076452.1"/>
    <property type="molecule type" value="Genomic_DNA"/>
</dbReference>
<dbReference type="Gene3D" id="3.40.50.300">
    <property type="entry name" value="P-loop containing nucleotide triphosphate hydrolases"/>
    <property type="match status" value="1"/>
</dbReference>
<dbReference type="InterPro" id="IPR027417">
    <property type="entry name" value="P-loop_NTPase"/>
</dbReference>
<proteinExistence type="predicted"/>
<reference evidence="1 2" key="1">
    <citation type="submission" date="2019-06" db="EMBL/GenBank/DDBJ databases">
        <title>A chromosomal-level reference genome of Carpinus fangiana (Coryloideae, Betulaceae).</title>
        <authorList>
            <person name="Yang X."/>
            <person name="Wang Z."/>
            <person name="Zhang L."/>
            <person name="Hao G."/>
            <person name="Liu J."/>
            <person name="Yang Y."/>
        </authorList>
    </citation>
    <scope>NUCLEOTIDE SEQUENCE [LARGE SCALE GENOMIC DNA]</scope>
    <source>
        <strain evidence="1">Cfa_2016G</strain>
        <tissue evidence="1">Leaf</tissue>
    </source>
</reference>
<keyword evidence="2" id="KW-1185">Reference proteome</keyword>